<accession>A0AAV3XVK3</accession>
<gene>
    <name evidence="5" type="ORF">PoB_000057100</name>
</gene>
<dbReference type="PANTHER" id="PTHR10545">
    <property type="entry name" value="DIAMINE N-ACETYLTRANSFERASE"/>
    <property type="match status" value="1"/>
</dbReference>
<keyword evidence="2" id="KW-0808">Transferase</keyword>
<dbReference type="EMBL" id="BLXT01000055">
    <property type="protein sequence ID" value="GFN74065.1"/>
    <property type="molecule type" value="Genomic_DNA"/>
</dbReference>
<dbReference type="Pfam" id="PF00583">
    <property type="entry name" value="Acetyltransf_1"/>
    <property type="match status" value="1"/>
</dbReference>
<dbReference type="SUPFAM" id="SSF55729">
    <property type="entry name" value="Acyl-CoA N-acyltransferases (Nat)"/>
    <property type="match status" value="1"/>
</dbReference>
<dbReference type="PROSITE" id="PS51186">
    <property type="entry name" value="GNAT"/>
    <property type="match status" value="1"/>
</dbReference>
<proteinExistence type="inferred from homology"/>
<evidence type="ECO:0000256" key="1">
    <source>
        <dbReference type="ARBA" id="ARBA00008694"/>
    </source>
</evidence>
<dbReference type="Gene3D" id="3.40.630.30">
    <property type="match status" value="1"/>
</dbReference>
<evidence type="ECO:0000256" key="3">
    <source>
        <dbReference type="ARBA" id="ARBA00023315"/>
    </source>
</evidence>
<dbReference type="Proteomes" id="UP000735302">
    <property type="component" value="Unassembled WGS sequence"/>
</dbReference>
<keyword evidence="6" id="KW-1185">Reference proteome</keyword>
<organism evidence="5 6">
    <name type="scientific">Plakobranchus ocellatus</name>
    <dbReference type="NCBI Taxonomy" id="259542"/>
    <lineage>
        <taxon>Eukaryota</taxon>
        <taxon>Metazoa</taxon>
        <taxon>Spiralia</taxon>
        <taxon>Lophotrochozoa</taxon>
        <taxon>Mollusca</taxon>
        <taxon>Gastropoda</taxon>
        <taxon>Heterobranchia</taxon>
        <taxon>Euthyneura</taxon>
        <taxon>Panpulmonata</taxon>
        <taxon>Sacoglossa</taxon>
        <taxon>Placobranchoidea</taxon>
        <taxon>Plakobranchidae</taxon>
        <taxon>Plakobranchus</taxon>
    </lineage>
</organism>
<evidence type="ECO:0000259" key="4">
    <source>
        <dbReference type="PROSITE" id="PS51186"/>
    </source>
</evidence>
<dbReference type="InterPro" id="IPR051016">
    <property type="entry name" value="Diverse_Substrate_AcTransf"/>
</dbReference>
<evidence type="ECO:0000313" key="6">
    <source>
        <dbReference type="Proteomes" id="UP000735302"/>
    </source>
</evidence>
<dbReference type="CDD" id="cd04301">
    <property type="entry name" value="NAT_SF"/>
    <property type="match status" value="1"/>
</dbReference>
<dbReference type="FunFam" id="3.40.630.30:FF:000064">
    <property type="entry name" value="GNAT family acetyltransferase"/>
    <property type="match status" value="1"/>
</dbReference>
<dbReference type="PANTHER" id="PTHR10545:SF29">
    <property type="entry name" value="GH14572P-RELATED"/>
    <property type="match status" value="1"/>
</dbReference>
<sequence>MDRLYFTSTKYKLIELILKSRETRLALGSAGNEFHEDLFCEKPKWQCVVATTASDPDTVIGYSVYYPFHSAWKGMSLYMDDLYVDAKHRGKGVGKLLWQKVTQMGLDMGCKGLRLTVKEWNKTARDMYFHHGCVDLTDSCDEHIMHLSKEGMEKFVQDV</sequence>
<dbReference type="AlphaFoldDB" id="A0AAV3XVK3"/>
<protein>
    <submittedName>
        <fullName evidence="5">Solute carrier family 22 member 21</fullName>
    </submittedName>
</protein>
<comment type="caution">
    <text evidence="5">The sequence shown here is derived from an EMBL/GenBank/DDBJ whole genome shotgun (WGS) entry which is preliminary data.</text>
</comment>
<keyword evidence="3" id="KW-0012">Acyltransferase</keyword>
<dbReference type="GO" id="GO:0008080">
    <property type="term" value="F:N-acetyltransferase activity"/>
    <property type="evidence" value="ECO:0007669"/>
    <property type="project" value="TreeGrafter"/>
</dbReference>
<name>A0AAV3XVK3_9GAST</name>
<evidence type="ECO:0000313" key="5">
    <source>
        <dbReference type="EMBL" id="GFN74065.1"/>
    </source>
</evidence>
<reference evidence="5 6" key="1">
    <citation type="journal article" date="2021" name="Elife">
        <title>Chloroplast acquisition without the gene transfer in kleptoplastic sea slugs, Plakobranchus ocellatus.</title>
        <authorList>
            <person name="Maeda T."/>
            <person name="Takahashi S."/>
            <person name="Yoshida T."/>
            <person name="Shimamura S."/>
            <person name="Takaki Y."/>
            <person name="Nagai Y."/>
            <person name="Toyoda A."/>
            <person name="Suzuki Y."/>
            <person name="Arimoto A."/>
            <person name="Ishii H."/>
            <person name="Satoh N."/>
            <person name="Nishiyama T."/>
            <person name="Hasebe M."/>
            <person name="Maruyama T."/>
            <person name="Minagawa J."/>
            <person name="Obokata J."/>
            <person name="Shigenobu S."/>
        </authorList>
    </citation>
    <scope>NUCLEOTIDE SEQUENCE [LARGE SCALE GENOMIC DNA]</scope>
</reference>
<dbReference type="InterPro" id="IPR016181">
    <property type="entry name" value="Acyl_CoA_acyltransferase"/>
</dbReference>
<dbReference type="InterPro" id="IPR000182">
    <property type="entry name" value="GNAT_dom"/>
</dbReference>
<evidence type="ECO:0000256" key="2">
    <source>
        <dbReference type="ARBA" id="ARBA00022679"/>
    </source>
</evidence>
<feature type="domain" description="N-acetyltransferase" evidence="4">
    <location>
        <begin position="1"/>
        <end position="150"/>
    </location>
</feature>
<comment type="similarity">
    <text evidence="1">Belongs to the acetyltransferase family.</text>
</comment>